<dbReference type="GO" id="GO:0006120">
    <property type="term" value="P:mitochondrial electron transport, NADH to ubiquinone"/>
    <property type="evidence" value="ECO:0007669"/>
    <property type="project" value="InterPro"/>
</dbReference>
<evidence type="ECO:0000256" key="6">
    <source>
        <dbReference type="ARBA" id="ARBA00023136"/>
    </source>
</evidence>
<keyword evidence="3" id="KW-0999">Mitochondrion inner membrane</keyword>
<evidence type="ECO:0000256" key="3">
    <source>
        <dbReference type="ARBA" id="ARBA00022792"/>
    </source>
</evidence>
<evidence type="ECO:0000313" key="8">
    <source>
        <dbReference type="Proteomes" id="UP000256328"/>
    </source>
</evidence>
<dbReference type="GO" id="GO:0045271">
    <property type="term" value="C:respiratory chain complex I"/>
    <property type="evidence" value="ECO:0007669"/>
    <property type="project" value="InterPro"/>
</dbReference>
<evidence type="ECO:0000256" key="2">
    <source>
        <dbReference type="ARBA" id="ARBA00022692"/>
    </source>
</evidence>
<comment type="caution">
    <text evidence="7">The sequence shown here is derived from an EMBL/GenBank/DDBJ whole genome shotgun (WGS) entry which is preliminary data.</text>
</comment>
<organism evidence="7 8">
    <name type="scientific">Coleophoma crateriformis</name>
    <dbReference type="NCBI Taxonomy" id="565419"/>
    <lineage>
        <taxon>Eukaryota</taxon>
        <taxon>Fungi</taxon>
        <taxon>Dikarya</taxon>
        <taxon>Ascomycota</taxon>
        <taxon>Pezizomycotina</taxon>
        <taxon>Leotiomycetes</taxon>
        <taxon>Helotiales</taxon>
        <taxon>Dermateaceae</taxon>
        <taxon>Coleophoma</taxon>
    </lineage>
</organism>
<keyword evidence="6" id="KW-0472">Membrane</keyword>
<evidence type="ECO:0000256" key="5">
    <source>
        <dbReference type="ARBA" id="ARBA00023128"/>
    </source>
</evidence>
<dbReference type="PANTHER" id="PTHR21382">
    <property type="entry name" value="NADH-UBIQUINONE OXIDOREDUCTASE SUBUNIT"/>
    <property type="match status" value="1"/>
</dbReference>
<name>A0A3D8RIF1_9HELO</name>
<sequence>MASGDHHYHPKDAVKACLNGAMVSGSAGAMVSAIQNTLTKRNVNAWGVFTRTGGTIAVFTAMGATYEFSRNAAANLRQKDDSLNTGIGGFLAGSVLGLRVGRTPAVVGYGFLCAVVLGTFDFTGGRLTGYLKDSEVDEFERKQELRKNRRRPIQETIDELGEGRGIYAPGYPERRAAIIKEKYGIEVPARS</sequence>
<keyword evidence="8" id="KW-1185">Reference proteome</keyword>
<keyword evidence="4" id="KW-1133">Transmembrane helix</keyword>
<comment type="subcellular location">
    <subcellularLocation>
        <location evidence="1">Mitochondrion inner membrane</location>
        <topology evidence="1">Multi-pass membrane protein</topology>
    </subcellularLocation>
</comment>
<dbReference type="Proteomes" id="UP000256328">
    <property type="component" value="Unassembled WGS sequence"/>
</dbReference>
<dbReference type="AlphaFoldDB" id="A0A3D8RIF1"/>
<dbReference type="EMBL" id="PDLN01000010">
    <property type="protein sequence ID" value="RDW73825.1"/>
    <property type="molecule type" value="Genomic_DNA"/>
</dbReference>
<evidence type="ECO:0000256" key="1">
    <source>
        <dbReference type="ARBA" id="ARBA00004448"/>
    </source>
</evidence>
<dbReference type="InterPro" id="IPR039205">
    <property type="entry name" value="NDUFA11"/>
</dbReference>
<reference evidence="7 8" key="1">
    <citation type="journal article" date="2018" name="IMA Fungus">
        <title>IMA Genome-F 9: Draft genome sequence of Annulohypoxylon stygium, Aspergillus mulundensis, Berkeleyomyces basicola (syn. Thielaviopsis basicola), Ceratocystis smalleyi, two Cercospora beticola strains, Coleophoma cylindrospora, Fusarium fracticaudum, Phialophora cf. hyalina, and Morchella septimelata.</title>
        <authorList>
            <person name="Wingfield B.D."/>
            <person name="Bills G.F."/>
            <person name="Dong Y."/>
            <person name="Huang W."/>
            <person name="Nel W.J."/>
            <person name="Swalarsk-Parry B.S."/>
            <person name="Vaghefi N."/>
            <person name="Wilken P.M."/>
            <person name="An Z."/>
            <person name="de Beer Z.W."/>
            <person name="De Vos L."/>
            <person name="Chen L."/>
            <person name="Duong T.A."/>
            <person name="Gao Y."/>
            <person name="Hammerbacher A."/>
            <person name="Kikkert J.R."/>
            <person name="Li Y."/>
            <person name="Li H."/>
            <person name="Li K."/>
            <person name="Li Q."/>
            <person name="Liu X."/>
            <person name="Ma X."/>
            <person name="Naidoo K."/>
            <person name="Pethybridge S.J."/>
            <person name="Sun J."/>
            <person name="Steenkamp E.T."/>
            <person name="van der Nest M.A."/>
            <person name="van Wyk S."/>
            <person name="Wingfield M.J."/>
            <person name="Xiong C."/>
            <person name="Yue Q."/>
            <person name="Zhang X."/>
        </authorList>
    </citation>
    <scope>NUCLEOTIDE SEQUENCE [LARGE SCALE GENOMIC DNA]</scope>
    <source>
        <strain evidence="7 8">BP5796</strain>
    </source>
</reference>
<accession>A0A3D8RIF1</accession>
<gene>
    <name evidence="7" type="ORF">BP5796_07267</name>
</gene>
<dbReference type="PANTHER" id="PTHR21382:SF1">
    <property type="entry name" value="NADH DEHYDROGENASE [UBIQUINONE] 1 ALPHA SUBCOMPLEX SUBUNIT 11"/>
    <property type="match status" value="1"/>
</dbReference>
<dbReference type="GO" id="GO:0005743">
    <property type="term" value="C:mitochondrial inner membrane"/>
    <property type="evidence" value="ECO:0007669"/>
    <property type="project" value="UniProtKB-SubCell"/>
</dbReference>
<proteinExistence type="predicted"/>
<keyword evidence="5" id="KW-0496">Mitochondrion</keyword>
<dbReference type="OrthoDB" id="1913277at2759"/>
<evidence type="ECO:0000256" key="4">
    <source>
        <dbReference type="ARBA" id="ARBA00022989"/>
    </source>
</evidence>
<protein>
    <submittedName>
        <fullName evidence="7">Putative NADH2 dehydrogenase chain</fullName>
    </submittedName>
</protein>
<evidence type="ECO:0000313" key="7">
    <source>
        <dbReference type="EMBL" id="RDW73825.1"/>
    </source>
</evidence>
<keyword evidence="2" id="KW-0812">Transmembrane</keyword>